<dbReference type="RefSeq" id="WP_055073062.1">
    <property type="nucleotide sequence ID" value="NZ_CP193929.1"/>
</dbReference>
<evidence type="ECO:0000313" key="2">
    <source>
        <dbReference type="EMBL" id="CUN02967.1"/>
    </source>
</evidence>
<dbReference type="AlphaFoldDB" id="A0A173TLR7"/>
<dbReference type="GO" id="GO:0003677">
    <property type="term" value="F:DNA binding"/>
    <property type="evidence" value="ECO:0007669"/>
    <property type="project" value="InterPro"/>
</dbReference>
<dbReference type="SUPFAM" id="SSF88659">
    <property type="entry name" value="Sigma3 and sigma4 domains of RNA polymerase sigma factors"/>
    <property type="match status" value="1"/>
</dbReference>
<dbReference type="Gene3D" id="1.10.10.10">
    <property type="entry name" value="Winged helix-like DNA-binding domain superfamily/Winged helix DNA-binding domain"/>
    <property type="match status" value="1"/>
</dbReference>
<accession>A0A173TLR7</accession>
<dbReference type="Pfam" id="PF08281">
    <property type="entry name" value="Sigma70_r4_2"/>
    <property type="match status" value="1"/>
</dbReference>
<gene>
    <name evidence="2" type="ORF">ERS852571_02082</name>
</gene>
<dbReference type="GO" id="GO:0016987">
    <property type="term" value="F:sigma factor activity"/>
    <property type="evidence" value="ECO:0007669"/>
    <property type="project" value="InterPro"/>
</dbReference>
<proteinExistence type="predicted"/>
<dbReference type="GO" id="GO:0006352">
    <property type="term" value="P:DNA-templated transcription initiation"/>
    <property type="evidence" value="ECO:0007669"/>
    <property type="project" value="InterPro"/>
</dbReference>
<dbReference type="Proteomes" id="UP000095553">
    <property type="component" value="Unassembled WGS sequence"/>
</dbReference>
<dbReference type="EMBL" id="CYXY01000012">
    <property type="protein sequence ID" value="CUN02967.1"/>
    <property type="molecule type" value="Genomic_DNA"/>
</dbReference>
<sequence>MGKSPSQFEETIQHQFDRLCKLALKGEKIDYIRHIEYLRKNEVMLSELSQKELDQLATHDEYDLESYKFQVLNYDIEVKDALIAEALTSLTKRKRDVILLSYFMGMSDAEIARKMKLVRSTVNEHRKRSLEILKDVMEEKADESEM</sequence>
<name>A0A173TLR7_ANAHA</name>
<dbReference type="InterPro" id="IPR013324">
    <property type="entry name" value="RNA_pol_sigma_r3/r4-like"/>
</dbReference>
<protein>
    <submittedName>
        <fullName evidence="2">RNA polymerase sigma factor</fullName>
    </submittedName>
</protein>
<dbReference type="InterPro" id="IPR036388">
    <property type="entry name" value="WH-like_DNA-bd_sf"/>
</dbReference>
<organism evidence="2 3">
    <name type="scientific">Anaerostipes hadrus</name>
    <dbReference type="NCBI Taxonomy" id="649756"/>
    <lineage>
        <taxon>Bacteria</taxon>
        <taxon>Bacillati</taxon>
        <taxon>Bacillota</taxon>
        <taxon>Clostridia</taxon>
        <taxon>Lachnospirales</taxon>
        <taxon>Lachnospiraceae</taxon>
        <taxon>Anaerostipes</taxon>
    </lineage>
</organism>
<feature type="domain" description="RNA polymerase sigma factor 70 region 4 type 2" evidence="1">
    <location>
        <begin position="82"/>
        <end position="131"/>
    </location>
</feature>
<reference evidence="2 3" key="1">
    <citation type="submission" date="2015-09" db="EMBL/GenBank/DDBJ databases">
        <authorList>
            <consortium name="Pathogen Informatics"/>
        </authorList>
    </citation>
    <scope>NUCLEOTIDE SEQUENCE [LARGE SCALE GENOMIC DNA]</scope>
    <source>
        <strain evidence="2 3">2789STDY5834959</strain>
    </source>
</reference>
<evidence type="ECO:0000313" key="3">
    <source>
        <dbReference type="Proteomes" id="UP000095553"/>
    </source>
</evidence>
<dbReference type="InterPro" id="IPR013249">
    <property type="entry name" value="RNA_pol_sigma70_r4_t2"/>
</dbReference>
<evidence type="ECO:0000259" key="1">
    <source>
        <dbReference type="Pfam" id="PF08281"/>
    </source>
</evidence>